<keyword evidence="3" id="KW-0158">Chromosome</keyword>
<feature type="region of interest" description="Disordered" evidence="6">
    <location>
        <begin position="492"/>
        <end position="564"/>
    </location>
</feature>
<dbReference type="Ensembl" id="ENSPCET00000024059.1">
    <property type="protein sequence ID" value="ENSPCEP00000023283.1"/>
    <property type="gene ID" value="ENSPCEG00000017682.1"/>
</dbReference>
<feature type="compositionally biased region" description="Polar residues" evidence="6">
    <location>
        <begin position="412"/>
        <end position="441"/>
    </location>
</feature>
<dbReference type="GO" id="GO:0007004">
    <property type="term" value="P:telomere maintenance via telomerase"/>
    <property type="evidence" value="ECO:0007669"/>
    <property type="project" value="InterPro"/>
</dbReference>
<dbReference type="GO" id="GO:0070187">
    <property type="term" value="C:shelterin complex"/>
    <property type="evidence" value="ECO:0007669"/>
    <property type="project" value="InterPro"/>
</dbReference>
<keyword evidence="4" id="KW-0779">Telomere</keyword>
<dbReference type="GO" id="GO:0032211">
    <property type="term" value="P:negative regulation of telomere maintenance via telomerase"/>
    <property type="evidence" value="ECO:0007669"/>
    <property type="project" value="TreeGrafter"/>
</dbReference>
<proteinExistence type="predicted"/>
<feature type="compositionally biased region" description="Polar residues" evidence="6">
    <location>
        <begin position="545"/>
        <end position="564"/>
    </location>
</feature>
<feature type="compositionally biased region" description="Polar residues" evidence="6">
    <location>
        <begin position="396"/>
        <end position="405"/>
    </location>
</feature>
<sequence>MREEEEQGELSPAGLIERHVSGLRVCYLSKSTIFLDQIPECEGMQRSEDEKRRFSAPKVYVLQPWILNLLMKYGQLDPRDPPLPGHVLRVVSDSKATDPGTAAILHLSDGSYYIRVVVTTEAAKCVQLQSGFASIIGKIIIMQKYTVCFQEETKAEECEFYLSVQRFLVLPLQRQRMESLNCNQEPSILQKIKELWQKGLSLKTISSSGTSVSQLMIDMGQSQLRVLKQNVEECLDLLDPSEVAAIGDTLPVSKWVAERKRETSKDVFTVPVNALVICPEEEAAIQDACPGDQCHSHACRTQRAPQSSYDRDLDDRSIVSCPSDPGAMSRSWDMSLDNPWDKLQSVSVTLSSSLEEQSLARPSPLSTQGAQLAKSAEEVAVTQPDSNTPDFLEPPSQKSPCSLSQDEPAETLSPSVLPSHSGSINSRVCHTASPVSRQQTDLDGMASPLGVGNSCLRSAECEDELGSGAGEKDLPKSRKHVVTKRKLLVGGEEAHSEVLPNQGRTHQTAHADVPMERAKKSRMEQAGPAQKPSLPSHPARPPATGNETASAPSMTASCQEQRRAQQQYVKTTPFQYTYKAPSPELSTRVKSTRISKAMLRWACWVLTKAEQTEP</sequence>
<keyword evidence="9" id="KW-1185">Reference proteome</keyword>
<evidence type="ECO:0000256" key="2">
    <source>
        <dbReference type="ARBA" id="ARBA00004574"/>
    </source>
</evidence>
<dbReference type="GO" id="GO:0005697">
    <property type="term" value="C:telomerase holoenzyme complex"/>
    <property type="evidence" value="ECO:0007669"/>
    <property type="project" value="InterPro"/>
</dbReference>
<evidence type="ECO:0000259" key="7">
    <source>
        <dbReference type="Pfam" id="PF10341"/>
    </source>
</evidence>
<evidence type="ECO:0000256" key="3">
    <source>
        <dbReference type="ARBA" id="ARBA00022454"/>
    </source>
</evidence>
<evidence type="ECO:0000256" key="6">
    <source>
        <dbReference type="SAM" id="MobiDB-lite"/>
    </source>
</evidence>
<protein>
    <recommendedName>
        <fullName evidence="7">Shelterin complex subunit TPP1/Est3 domain-containing protein</fullName>
    </recommendedName>
</protein>
<feature type="region of interest" description="Disordered" evidence="6">
    <location>
        <begin position="304"/>
        <end position="333"/>
    </location>
</feature>
<feature type="region of interest" description="Disordered" evidence="6">
    <location>
        <begin position="355"/>
        <end position="444"/>
    </location>
</feature>
<dbReference type="GO" id="GO:0016233">
    <property type="term" value="P:telomere capping"/>
    <property type="evidence" value="ECO:0007669"/>
    <property type="project" value="InterPro"/>
</dbReference>
<dbReference type="InterPro" id="IPR028631">
    <property type="entry name" value="ACD"/>
</dbReference>
<dbReference type="Proteomes" id="UP000694393">
    <property type="component" value="Unplaced"/>
</dbReference>
<dbReference type="InterPro" id="IPR019437">
    <property type="entry name" value="TPP1/Est3"/>
</dbReference>
<accession>A0A8C8SNF7</accession>
<feature type="domain" description="Shelterin complex subunit TPP1/Est3" evidence="7">
    <location>
        <begin position="62"/>
        <end position="198"/>
    </location>
</feature>
<dbReference type="GO" id="GO:0070198">
    <property type="term" value="P:protein localization to chromosome, telomeric region"/>
    <property type="evidence" value="ECO:0007669"/>
    <property type="project" value="TreeGrafter"/>
</dbReference>
<dbReference type="Gene3D" id="2.40.50.960">
    <property type="match status" value="1"/>
</dbReference>
<dbReference type="PANTHER" id="PTHR14487">
    <property type="entry name" value="ADRENOCORTICAL DYSPLASIA PROTEIN ACD"/>
    <property type="match status" value="1"/>
</dbReference>
<dbReference type="GO" id="GO:0042162">
    <property type="term" value="F:telomeric DNA binding"/>
    <property type="evidence" value="ECO:0007669"/>
    <property type="project" value="InterPro"/>
</dbReference>
<name>A0A8C8SNF7_9SAUR</name>
<evidence type="ECO:0000256" key="4">
    <source>
        <dbReference type="ARBA" id="ARBA00022895"/>
    </source>
</evidence>
<keyword evidence="5" id="KW-0539">Nucleus</keyword>
<evidence type="ECO:0000256" key="5">
    <source>
        <dbReference type="ARBA" id="ARBA00023242"/>
    </source>
</evidence>
<evidence type="ECO:0000313" key="9">
    <source>
        <dbReference type="Proteomes" id="UP000694393"/>
    </source>
</evidence>
<comment type="subcellular location">
    <subcellularLocation>
        <location evidence="2">Chromosome</location>
        <location evidence="2">Telomere</location>
    </subcellularLocation>
    <subcellularLocation>
        <location evidence="1">Nucleus</location>
    </subcellularLocation>
</comment>
<evidence type="ECO:0000256" key="1">
    <source>
        <dbReference type="ARBA" id="ARBA00004123"/>
    </source>
</evidence>
<dbReference type="Pfam" id="PF10341">
    <property type="entry name" value="TPP1"/>
    <property type="match status" value="1"/>
</dbReference>
<reference evidence="8" key="1">
    <citation type="submission" date="2025-08" db="UniProtKB">
        <authorList>
            <consortium name="Ensembl"/>
        </authorList>
    </citation>
    <scope>IDENTIFICATION</scope>
</reference>
<evidence type="ECO:0000313" key="8">
    <source>
        <dbReference type="Ensembl" id="ENSPCEP00000023283.1"/>
    </source>
</evidence>
<dbReference type="AlphaFoldDB" id="A0A8C8SNF7"/>
<feature type="compositionally biased region" description="Basic and acidic residues" evidence="6">
    <location>
        <begin position="513"/>
        <end position="523"/>
    </location>
</feature>
<dbReference type="PANTHER" id="PTHR14487:SF3">
    <property type="entry name" value="ADRENOCORTICAL DYSPLASIA PROTEIN HOMOLOG"/>
    <property type="match status" value="1"/>
</dbReference>
<reference evidence="8" key="2">
    <citation type="submission" date="2025-09" db="UniProtKB">
        <authorList>
            <consortium name="Ensembl"/>
        </authorList>
    </citation>
    <scope>IDENTIFICATION</scope>
</reference>
<organism evidence="8 9">
    <name type="scientific">Pelusios castaneus</name>
    <name type="common">West African mud turtle</name>
    <dbReference type="NCBI Taxonomy" id="367368"/>
    <lineage>
        <taxon>Eukaryota</taxon>
        <taxon>Metazoa</taxon>
        <taxon>Chordata</taxon>
        <taxon>Craniata</taxon>
        <taxon>Vertebrata</taxon>
        <taxon>Euteleostomi</taxon>
        <taxon>Archelosauria</taxon>
        <taxon>Testudinata</taxon>
        <taxon>Testudines</taxon>
        <taxon>Pleurodira</taxon>
        <taxon>Pelomedusidae</taxon>
        <taxon>Pelusios</taxon>
    </lineage>
</organism>